<evidence type="ECO:0000313" key="1">
    <source>
        <dbReference type="EMBL" id="SVD97553.1"/>
    </source>
</evidence>
<evidence type="ECO:0008006" key="2">
    <source>
        <dbReference type="Google" id="ProtNLM"/>
    </source>
</evidence>
<proteinExistence type="predicted"/>
<dbReference type="EMBL" id="UINC01185711">
    <property type="protein sequence ID" value="SVD97553.1"/>
    <property type="molecule type" value="Genomic_DNA"/>
</dbReference>
<reference evidence="1" key="1">
    <citation type="submission" date="2018-05" db="EMBL/GenBank/DDBJ databases">
        <authorList>
            <person name="Lanie J.A."/>
            <person name="Ng W.-L."/>
            <person name="Kazmierczak K.M."/>
            <person name="Andrzejewski T.M."/>
            <person name="Davidsen T.M."/>
            <person name="Wayne K.J."/>
            <person name="Tettelin H."/>
            <person name="Glass J.I."/>
            <person name="Rusch D."/>
            <person name="Podicherti R."/>
            <person name="Tsui H.-C.T."/>
            <person name="Winkler M.E."/>
        </authorList>
    </citation>
    <scope>NUCLEOTIDE SEQUENCE</scope>
</reference>
<organism evidence="1">
    <name type="scientific">marine metagenome</name>
    <dbReference type="NCBI Taxonomy" id="408172"/>
    <lineage>
        <taxon>unclassified sequences</taxon>
        <taxon>metagenomes</taxon>
        <taxon>ecological metagenomes</taxon>
    </lineage>
</organism>
<sequence>MAHTLVRAKVGSYRLWRPAFDEGDARRKAAGAIGEPLVFRSGDDPFEVVVLLEWDELENARQFFGFPERSETFLEAAKKAGVTDTPTIFFLSQV</sequence>
<name>A0A382ZQ69_9ZZZZ</name>
<accession>A0A382ZQ69</accession>
<protein>
    <recommendedName>
        <fullName evidence="2">ABM domain-containing protein</fullName>
    </recommendedName>
</protein>
<gene>
    <name evidence="1" type="ORF">METZ01_LOCUS450407</name>
</gene>
<dbReference type="AlphaFoldDB" id="A0A382ZQ69"/>